<dbReference type="AlphaFoldDB" id="A0A2G5K8R0"/>
<protein>
    <submittedName>
        <fullName evidence="1">Uncharacterized protein</fullName>
    </submittedName>
</protein>
<dbReference type="Proteomes" id="UP000231516">
    <property type="component" value="Unassembled WGS sequence"/>
</dbReference>
<gene>
    <name evidence="1" type="ORF">BFP76_13055</name>
</gene>
<name>A0A2G5K8R0_9RHOB</name>
<dbReference type="RefSeq" id="WP_099591663.1">
    <property type="nucleotide sequence ID" value="NZ_MDGM01000007.1"/>
</dbReference>
<evidence type="ECO:0000313" key="2">
    <source>
        <dbReference type="Proteomes" id="UP000231516"/>
    </source>
</evidence>
<dbReference type="EMBL" id="MDGM01000007">
    <property type="protein sequence ID" value="PIB25917.1"/>
    <property type="molecule type" value="Genomic_DNA"/>
</dbReference>
<keyword evidence="2" id="KW-1185">Reference proteome</keyword>
<comment type="caution">
    <text evidence="1">The sequence shown here is derived from an EMBL/GenBank/DDBJ whole genome shotgun (WGS) entry which is preliminary data.</text>
</comment>
<evidence type="ECO:0000313" key="1">
    <source>
        <dbReference type="EMBL" id="PIB25917.1"/>
    </source>
</evidence>
<reference evidence="1 2" key="1">
    <citation type="submission" date="2016-08" db="EMBL/GenBank/DDBJ databases">
        <title>Draft genome of Amylibacter sp. strain 4G11.</title>
        <authorList>
            <person name="Wong S.-K."/>
            <person name="Hamasaki K."/>
            <person name="Yoshizawa S."/>
        </authorList>
    </citation>
    <scope>NUCLEOTIDE SEQUENCE [LARGE SCALE GENOMIC DNA]</scope>
    <source>
        <strain evidence="1 2">4G11</strain>
    </source>
</reference>
<organism evidence="1 2">
    <name type="scientific">Paramylibacter kogurei</name>
    <dbReference type="NCBI Taxonomy" id="1889778"/>
    <lineage>
        <taxon>Bacteria</taxon>
        <taxon>Pseudomonadati</taxon>
        <taxon>Pseudomonadota</taxon>
        <taxon>Alphaproteobacteria</taxon>
        <taxon>Rhodobacterales</taxon>
        <taxon>Paracoccaceae</taxon>
        <taxon>Paramylibacter</taxon>
    </lineage>
</organism>
<sequence>MIIAMGTLGACSIESHVPDLEYLPQGDVQNQTWPELVPTDDLASKSVPVDPKNIQALNSVASRASALRQRAAGLRAAPVTSARVANLRARAAALLAAEF</sequence>
<proteinExistence type="predicted"/>
<accession>A0A2G5K8R0</accession>